<keyword evidence="1" id="KW-0812">Transmembrane</keyword>
<keyword evidence="1" id="KW-0472">Membrane</keyword>
<feature type="transmembrane region" description="Helical" evidence="1">
    <location>
        <begin position="104"/>
        <end position="125"/>
    </location>
</feature>
<keyword evidence="1" id="KW-1133">Transmembrane helix</keyword>
<protein>
    <submittedName>
        <fullName evidence="2">Uncharacterized protein</fullName>
    </submittedName>
</protein>
<dbReference type="KEGG" id="vg:54988861"/>
<reference evidence="2" key="1">
    <citation type="submission" date="2018-01" db="EMBL/GenBank/DDBJ databases">
        <title>Lactobacillus phages that infect wine-derived L. plantarum strains.</title>
        <authorList>
            <person name="Kyrkou I."/>
            <person name="Hestbjerg Hansen L."/>
        </authorList>
    </citation>
    <scope>NUCLEOTIDE SEQUENCE [LARGE SCALE GENOMIC DNA]</scope>
</reference>
<feature type="transmembrane region" description="Helical" evidence="1">
    <location>
        <begin position="38"/>
        <end position="62"/>
    </location>
</feature>
<dbReference type="Proteomes" id="UP000240377">
    <property type="component" value="Segment"/>
</dbReference>
<keyword evidence="3" id="KW-1185">Reference proteome</keyword>
<name>A0A2K9VD06_9CAUD</name>
<dbReference type="GeneID" id="54988861"/>
<dbReference type="EMBL" id="MG765279">
    <property type="protein sequence ID" value="AUV60080.1"/>
    <property type="molecule type" value="Genomic_DNA"/>
</dbReference>
<evidence type="ECO:0000313" key="3">
    <source>
        <dbReference type="Proteomes" id="UP000240377"/>
    </source>
</evidence>
<evidence type="ECO:0000256" key="1">
    <source>
        <dbReference type="SAM" id="Phobius"/>
    </source>
</evidence>
<accession>A0A2K9VD06</accession>
<dbReference type="RefSeq" id="YP_009798399.1">
    <property type="nucleotide sequence ID" value="NC_047926.1"/>
</dbReference>
<organism evidence="2 3">
    <name type="scientific">Lactobacillus phage Semele</name>
    <dbReference type="NCBI Taxonomy" id="2079433"/>
    <lineage>
        <taxon>Viruses</taxon>
        <taxon>Duplodnaviria</taxon>
        <taxon>Heunggongvirae</taxon>
        <taxon>Uroviricota</taxon>
        <taxon>Caudoviricetes</taxon>
        <taxon>Herelleviridae</taxon>
        <taxon>Harbinvirus</taxon>
        <taxon>Harbinvirus semele</taxon>
    </lineage>
</organism>
<feature type="transmembrane region" description="Helical" evidence="1">
    <location>
        <begin position="9"/>
        <end position="32"/>
    </location>
</feature>
<sequence>MAKKEVIKLIVNIVLLIVIYWLVVVALLIPIALFTTGLVTIVLSSFTGGIGIYVTTPILLRLNKIKFVKFDGKALFASFQLFFIGGAVNATCAILPWLGIATGGIWFTVTTLIGMLVCSLCAWFMTGDILSMYDM</sequence>
<proteinExistence type="predicted"/>
<evidence type="ECO:0000313" key="2">
    <source>
        <dbReference type="EMBL" id="AUV60080.1"/>
    </source>
</evidence>
<feature type="transmembrane region" description="Helical" evidence="1">
    <location>
        <begin position="74"/>
        <end position="98"/>
    </location>
</feature>